<evidence type="ECO:0000313" key="6">
    <source>
        <dbReference type="Proteomes" id="UP000682713"/>
    </source>
</evidence>
<protein>
    <recommendedName>
        <fullName evidence="3">Putative 2-succinyl-6-hydroxy-2,4-cyclohexadiene-1-carboxylate synthase</fullName>
        <shortName evidence="3">SHCHC synthase</shortName>
        <ecNumber evidence="3">4.2.99.20</ecNumber>
    </recommendedName>
</protein>
<organism evidence="5 6">
    <name type="scientific">Lederbergia citrisecunda</name>
    <dbReference type="NCBI Taxonomy" id="2833583"/>
    <lineage>
        <taxon>Bacteria</taxon>
        <taxon>Bacillati</taxon>
        <taxon>Bacillota</taxon>
        <taxon>Bacilli</taxon>
        <taxon>Bacillales</taxon>
        <taxon>Bacillaceae</taxon>
        <taxon>Lederbergia</taxon>
    </lineage>
</organism>
<evidence type="ECO:0000259" key="4">
    <source>
        <dbReference type="Pfam" id="PF00561"/>
    </source>
</evidence>
<comment type="pathway">
    <text evidence="3">Quinol/quinone metabolism; 1,4-dihydroxy-2-naphthoate biosynthesis; 1,4-dihydroxy-2-naphthoate from chorismate: step 3/7.</text>
</comment>
<dbReference type="PANTHER" id="PTHR42916:SF1">
    <property type="entry name" value="PROTEIN PHYLLO, CHLOROPLASTIC"/>
    <property type="match status" value="1"/>
</dbReference>
<evidence type="ECO:0000313" key="5">
    <source>
        <dbReference type="EMBL" id="MBS4200106.1"/>
    </source>
</evidence>
<comment type="function">
    <text evidence="3">Catalyzes a proton abstraction reaction that results in 2,5-elimination of pyruvate from 2-succinyl-5-enolpyruvyl-6-hydroxy-3-cyclohexene-1-carboxylate (SEPHCHC) and the formation of 2-succinyl-6-hydroxy-2,4-cyclohexadiene-1-carboxylate (SHCHC).</text>
</comment>
<dbReference type="InterPro" id="IPR022485">
    <property type="entry name" value="SHCHC_synthase_MenH"/>
</dbReference>
<keyword evidence="1 3" id="KW-0474">Menaquinone biosynthesis</keyword>
<proteinExistence type="inferred from homology"/>
<dbReference type="InterPro" id="IPR029058">
    <property type="entry name" value="AB_hydrolase_fold"/>
</dbReference>
<dbReference type="Pfam" id="PF00561">
    <property type="entry name" value="Abhydrolase_1"/>
    <property type="match status" value="1"/>
</dbReference>
<evidence type="ECO:0000256" key="1">
    <source>
        <dbReference type="ARBA" id="ARBA00022428"/>
    </source>
</evidence>
<accession>A0A942YNA9</accession>
<keyword evidence="2 3" id="KW-0456">Lyase</keyword>
<dbReference type="PRINTS" id="PR00111">
    <property type="entry name" value="ABHYDROLASE"/>
</dbReference>
<dbReference type="Gene3D" id="3.40.50.1820">
    <property type="entry name" value="alpha/beta hydrolase"/>
    <property type="match status" value="1"/>
</dbReference>
<dbReference type="RefSeq" id="WP_213110716.1">
    <property type="nucleotide sequence ID" value="NZ_JAGYPJ010000001.1"/>
</dbReference>
<name>A0A942YNA9_9BACI</name>
<reference evidence="5 6" key="1">
    <citation type="submission" date="2021-05" db="EMBL/GenBank/DDBJ databases">
        <title>Novel Bacillus species.</title>
        <authorList>
            <person name="Liu G."/>
        </authorList>
    </citation>
    <scope>NUCLEOTIDE SEQUENCE [LARGE SCALE GENOMIC DNA]</scope>
    <source>
        <strain evidence="5 6">FJAT-49732</strain>
    </source>
</reference>
<dbReference type="NCBIfam" id="TIGR03695">
    <property type="entry name" value="menH_SHCHC"/>
    <property type="match status" value="1"/>
</dbReference>
<dbReference type="HAMAP" id="MF_01660">
    <property type="entry name" value="MenH"/>
    <property type="match status" value="1"/>
</dbReference>
<dbReference type="SUPFAM" id="SSF53474">
    <property type="entry name" value="alpha/beta-Hydrolases"/>
    <property type="match status" value="1"/>
</dbReference>
<gene>
    <name evidence="3 5" type="primary">menH</name>
    <name evidence="5" type="ORF">KHA93_10600</name>
</gene>
<comment type="pathway">
    <text evidence="3">Quinol/quinone metabolism; menaquinone biosynthesis.</text>
</comment>
<sequence>MNVTVDSIDYYYEISGNGEPLILLHGFTGDCSTWNAIKPYLIDSFQVISIDIIGHGKTSSPTDVSKYTMEQVAFQINNIMNHLSLNKAHMIGYSMGGRLALSFALFYPERVNSLVLESASPGLRTNEERSLRMQADEQLCQMILQQGIEEFVNYWENIPLFKTQNSILKSVREQIRKQRLSNTPIGLVNSLRGMGTGMQPSWWDILASIEMPVLLLSGELDPKFCTISKEMQILMSNANLIEVRGVGHAIHVEDSKKFGTIVKEFLCQIT</sequence>
<dbReference type="EC" id="4.2.99.20" evidence="3"/>
<dbReference type="InterPro" id="IPR000073">
    <property type="entry name" value="AB_hydrolase_1"/>
</dbReference>
<dbReference type="EMBL" id="JAGYPJ010000001">
    <property type="protein sequence ID" value="MBS4200106.1"/>
    <property type="molecule type" value="Genomic_DNA"/>
</dbReference>
<dbReference type="GO" id="GO:0009234">
    <property type="term" value="P:menaquinone biosynthetic process"/>
    <property type="evidence" value="ECO:0007669"/>
    <property type="project" value="UniProtKB-UniRule"/>
</dbReference>
<dbReference type="PANTHER" id="PTHR42916">
    <property type="entry name" value="2-SUCCINYL-5-ENOLPYRUVYL-6-HYDROXY-3-CYCLOHEXENE-1-CARBOXYLATE SYNTHASE"/>
    <property type="match status" value="1"/>
</dbReference>
<dbReference type="AlphaFoldDB" id="A0A942YNA9"/>
<dbReference type="Proteomes" id="UP000682713">
    <property type="component" value="Unassembled WGS sequence"/>
</dbReference>
<comment type="subunit">
    <text evidence="3">Monomer.</text>
</comment>
<feature type="domain" description="AB hydrolase-1" evidence="4">
    <location>
        <begin position="20"/>
        <end position="254"/>
    </location>
</feature>
<keyword evidence="6" id="KW-1185">Reference proteome</keyword>
<comment type="caution">
    <text evidence="5">The sequence shown here is derived from an EMBL/GenBank/DDBJ whole genome shotgun (WGS) entry which is preliminary data.</text>
</comment>
<comment type="similarity">
    <text evidence="3">Belongs to the AB hydrolase superfamily. MenH family.</text>
</comment>
<evidence type="ECO:0000256" key="3">
    <source>
        <dbReference type="HAMAP-Rule" id="MF_01660"/>
    </source>
</evidence>
<comment type="catalytic activity">
    <reaction evidence="3">
        <text>5-enolpyruvoyl-6-hydroxy-2-succinyl-cyclohex-3-ene-1-carboxylate = (1R,6R)-6-hydroxy-2-succinyl-cyclohexa-2,4-diene-1-carboxylate + pyruvate</text>
        <dbReference type="Rhea" id="RHEA:25597"/>
        <dbReference type="ChEBI" id="CHEBI:15361"/>
        <dbReference type="ChEBI" id="CHEBI:58689"/>
        <dbReference type="ChEBI" id="CHEBI:58818"/>
        <dbReference type="EC" id="4.2.99.20"/>
    </reaction>
</comment>
<dbReference type="GO" id="GO:0070205">
    <property type="term" value="F:2-succinyl-6-hydroxy-2,4-cyclohexadiene-1-carboxylate synthase activity"/>
    <property type="evidence" value="ECO:0007669"/>
    <property type="project" value="UniProtKB-UniRule"/>
</dbReference>
<evidence type="ECO:0000256" key="2">
    <source>
        <dbReference type="ARBA" id="ARBA00023239"/>
    </source>
</evidence>